<dbReference type="Proteomes" id="UP000887565">
    <property type="component" value="Unplaced"/>
</dbReference>
<name>A0A915JF65_ROMCU</name>
<sequence>MVWCGGERKSIISQADTKSDDISLSGKAKKGKIQKKEKRKAKSQLGAMAPKNLAAQARFWNSSIRIDETISCIGNPDPKCYPKLTDHFVGPGADILKILDPDPKKLSQF</sequence>
<reference evidence="3" key="1">
    <citation type="submission" date="2022-11" db="UniProtKB">
        <authorList>
            <consortium name="WormBaseParasite"/>
        </authorList>
    </citation>
    <scope>IDENTIFICATION</scope>
</reference>
<dbReference type="WBParaSite" id="nRc.2.0.1.t24834-RA">
    <property type="protein sequence ID" value="nRc.2.0.1.t24834-RA"/>
    <property type="gene ID" value="nRc.2.0.1.g24834"/>
</dbReference>
<evidence type="ECO:0000313" key="3">
    <source>
        <dbReference type="WBParaSite" id="nRc.2.0.1.t24834-RA"/>
    </source>
</evidence>
<protein>
    <submittedName>
        <fullName evidence="3">Uncharacterized protein</fullName>
    </submittedName>
</protein>
<keyword evidence="2" id="KW-1185">Reference proteome</keyword>
<feature type="compositionally biased region" description="Basic residues" evidence="1">
    <location>
        <begin position="27"/>
        <end position="42"/>
    </location>
</feature>
<evidence type="ECO:0000256" key="1">
    <source>
        <dbReference type="SAM" id="MobiDB-lite"/>
    </source>
</evidence>
<dbReference type="AlphaFoldDB" id="A0A915JF65"/>
<organism evidence="2 3">
    <name type="scientific">Romanomermis culicivorax</name>
    <name type="common">Nematode worm</name>
    <dbReference type="NCBI Taxonomy" id="13658"/>
    <lineage>
        <taxon>Eukaryota</taxon>
        <taxon>Metazoa</taxon>
        <taxon>Ecdysozoa</taxon>
        <taxon>Nematoda</taxon>
        <taxon>Enoplea</taxon>
        <taxon>Dorylaimia</taxon>
        <taxon>Mermithida</taxon>
        <taxon>Mermithoidea</taxon>
        <taxon>Mermithidae</taxon>
        <taxon>Romanomermis</taxon>
    </lineage>
</organism>
<feature type="region of interest" description="Disordered" evidence="1">
    <location>
        <begin position="21"/>
        <end position="45"/>
    </location>
</feature>
<proteinExistence type="predicted"/>
<accession>A0A915JF65</accession>
<evidence type="ECO:0000313" key="2">
    <source>
        <dbReference type="Proteomes" id="UP000887565"/>
    </source>
</evidence>